<protein>
    <recommendedName>
        <fullName evidence="6">Transcription antitermination protein NusB</fullName>
    </recommendedName>
    <alternativeName>
        <fullName evidence="6">Antitermination factor NusB</fullName>
    </alternativeName>
</protein>
<keyword evidence="2 6" id="KW-0889">Transcription antitermination</keyword>
<dbReference type="OrthoDB" id="9797817at2"/>
<dbReference type="InterPro" id="IPR011605">
    <property type="entry name" value="NusB_fam"/>
</dbReference>
<evidence type="ECO:0000313" key="9">
    <source>
        <dbReference type="EMBL" id="TFF20432.1"/>
    </source>
</evidence>
<dbReference type="NCBIfam" id="TIGR01951">
    <property type="entry name" value="nusB"/>
    <property type="match status" value="1"/>
</dbReference>
<dbReference type="GO" id="GO:0031564">
    <property type="term" value="P:transcription antitermination"/>
    <property type="evidence" value="ECO:0007669"/>
    <property type="project" value="UniProtKB-KW"/>
</dbReference>
<dbReference type="InterPro" id="IPR035926">
    <property type="entry name" value="NusB-like_sf"/>
</dbReference>
<gene>
    <name evidence="6 9" type="primary">nusB</name>
    <name evidence="9" type="ORF">E3C22_16075</name>
</gene>
<proteinExistence type="inferred from homology"/>
<dbReference type="SUPFAM" id="SSF48013">
    <property type="entry name" value="NusB-like"/>
    <property type="match status" value="1"/>
</dbReference>
<dbReference type="GO" id="GO:0006353">
    <property type="term" value="P:DNA-templated transcription termination"/>
    <property type="evidence" value="ECO:0007669"/>
    <property type="project" value="UniProtKB-UniRule"/>
</dbReference>
<dbReference type="InterPro" id="IPR006027">
    <property type="entry name" value="NusB_RsmB_TIM44"/>
</dbReference>
<keyword evidence="10" id="KW-1185">Reference proteome</keyword>
<dbReference type="GO" id="GO:0003723">
    <property type="term" value="F:RNA binding"/>
    <property type="evidence" value="ECO:0007669"/>
    <property type="project" value="UniProtKB-UniRule"/>
</dbReference>
<evidence type="ECO:0000256" key="1">
    <source>
        <dbReference type="ARBA" id="ARBA00005952"/>
    </source>
</evidence>
<dbReference type="HAMAP" id="MF_00073">
    <property type="entry name" value="NusB"/>
    <property type="match status" value="1"/>
</dbReference>
<evidence type="ECO:0000256" key="4">
    <source>
        <dbReference type="ARBA" id="ARBA00023015"/>
    </source>
</evidence>
<keyword evidence="4 6" id="KW-0805">Transcription regulation</keyword>
<accession>A0A4Y8RDQ8</accession>
<dbReference type="Proteomes" id="UP000298179">
    <property type="component" value="Unassembled WGS sequence"/>
</dbReference>
<sequence length="175" mass="19363">MTDPHQPQRPVKAANKRGAARLAAVQALYQMDVGGTPLLETVAEYESFRLGREIDGEQYRSADAAWFRDVVSGVVRQQTTIDPLIHGGLPKDWPLARLDTTLRAILRAGVFEIRARPDVPVAVIINEYVDVARAFYTDEEPKLVNAVLDRIARQSRGETGERTGKDGPQDQGEPS</sequence>
<organism evidence="9 10">
    <name type="scientific">Jiella endophytica</name>
    <dbReference type="NCBI Taxonomy" id="2558362"/>
    <lineage>
        <taxon>Bacteria</taxon>
        <taxon>Pseudomonadati</taxon>
        <taxon>Pseudomonadota</taxon>
        <taxon>Alphaproteobacteria</taxon>
        <taxon>Hyphomicrobiales</taxon>
        <taxon>Aurantimonadaceae</taxon>
        <taxon>Jiella</taxon>
    </lineage>
</organism>
<dbReference type="AlphaFoldDB" id="A0A4Y8RDQ8"/>
<evidence type="ECO:0000259" key="8">
    <source>
        <dbReference type="Pfam" id="PF01029"/>
    </source>
</evidence>
<evidence type="ECO:0000256" key="7">
    <source>
        <dbReference type="SAM" id="MobiDB-lite"/>
    </source>
</evidence>
<keyword evidence="3 6" id="KW-0694">RNA-binding</keyword>
<dbReference type="PANTHER" id="PTHR11078">
    <property type="entry name" value="N UTILIZATION SUBSTANCE PROTEIN B-RELATED"/>
    <property type="match status" value="1"/>
</dbReference>
<evidence type="ECO:0000313" key="10">
    <source>
        <dbReference type="Proteomes" id="UP000298179"/>
    </source>
</evidence>
<keyword evidence="5 6" id="KW-0804">Transcription</keyword>
<dbReference type="Gene3D" id="1.10.940.10">
    <property type="entry name" value="NusB-like"/>
    <property type="match status" value="1"/>
</dbReference>
<comment type="function">
    <text evidence="6">Involved in transcription antitermination. Required for transcription of ribosomal RNA (rRNA) genes. Binds specifically to the boxA antiterminator sequence of the ribosomal RNA (rrn) operons.</text>
</comment>
<dbReference type="EMBL" id="SOZD01000005">
    <property type="protein sequence ID" value="TFF20432.1"/>
    <property type="molecule type" value="Genomic_DNA"/>
</dbReference>
<dbReference type="PANTHER" id="PTHR11078:SF3">
    <property type="entry name" value="ANTITERMINATION NUSB DOMAIN-CONTAINING PROTEIN"/>
    <property type="match status" value="1"/>
</dbReference>
<name>A0A4Y8RDQ8_9HYPH</name>
<feature type="compositionally biased region" description="Basic and acidic residues" evidence="7">
    <location>
        <begin position="154"/>
        <end position="168"/>
    </location>
</feature>
<reference evidence="9 10" key="1">
    <citation type="submission" date="2019-03" db="EMBL/GenBank/DDBJ databases">
        <title>Jiella endophytica sp. nov., a novel endophytic bacterium isolated from root of Ficus microcarpa Linn. f.</title>
        <authorList>
            <person name="Tuo L."/>
        </authorList>
    </citation>
    <scope>NUCLEOTIDE SEQUENCE [LARGE SCALE GENOMIC DNA]</scope>
    <source>
        <strain evidence="9 10">CBS5Q-3</strain>
    </source>
</reference>
<feature type="domain" description="NusB/RsmB/TIM44" evidence="8">
    <location>
        <begin position="20"/>
        <end position="153"/>
    </location>
</feature>
<evidence type="ECO:0000256" key="5">
    <source>
        <dbReference type="ARBA" id="ARBA00023163"/>
    </source>
</evidence>
<feature type="region of interest" description="Disordered" evidence="7">
    <location>
        <begin position="154"/>
        <end position="175"/>
    </location>
</feature>
<dbReference type="Pfam" id="PF01029">
    <property type="entry name" value="NusB"/>
    <property type="match status" value="1"/>
</dbReference>
<evidence type="ECO:0000256" key="6">
    <source>
        <dbReference type="HAMAP-Rule" id="MF_00073"/>
    </source>
</evidence>
<comment type="similarity">
    <text evidence="1 6">Belongs to the NusB family.</text>
</comment>
<evidence type="ECO:0000256" key="3">
    <source>
        <dbReference type="ARBA" id="ARBA00022884"/>
    </source>
</evidence>
<comment type="caution">
    <text evidence="9">The sequence shown here is derived from an EMBL/GenBank/DDBJ whole genome shotgun (WGS) entry which is preliminary data.</text>
</comment>
<evidence type="ECO:0000256" key="2">
    <source>
        <dbReference type="ARBA" id="ARBA00022814"/>
    </source>
</evidence>
<dbReference type="RefSeq" id="WP_134763081.1">
    <property type="nucleotide sequence ID" value="NZ_SOZD01000005.1"/>
</dbReference>
<dbReference type="GO" id="GO:0005829">
    <property type="term" value="C:cytosol"/>
    <property type="evidence" value="ECO:0007669"/>
    <property type="project" value="TreeGrafter"/>
</dbReference>